<organism evidence="3 4">
    <name type="scientific">Mytilus galloprovincialis</name>
    <name type="common">Mediterranean mussel</name>
    <dbReference type="NCBI Taxonomy" id="29158"/>
    <lineage>
        <taxon>Eukaryota</taxon>
        <taxon>Metazoa</taxon>
        <taxon>Spiralia</taxon>
        <taxon>Lophotrochozoa</taxon>
        <taxon>Mollusca</taxon>
        <taxon>Bivalvia</taxon>
        <taxon>Autobranchia</taxon>
        <taxon>Pteriomorphia</taxon>
        <taxon>Mytilida</taxon>
        <taxon>Mytiloidea</taxon>
        <taxon>Mytilidae</taxon>
        <taxon>Mytilinae</taxon>
        <taxon>Mytilus</taxon>
    </lineage>
</organism>
<evidence type="ECO:0000313" key="3">
    <source>
        <dbReference type="EMBL" id="VDI73486.1"/>
    </source>
</evidence>
<dbReference type="Gene3D" id="4.10.60.10">
    <property type="entry name" value="Zinc finger, CCHC-type"/>
    <property type="match status" value="1"/>
</dbReference>
<dbReference type="SMART" id="SM00343">
    <property type="entry name" value="ZnF_C2HC"/>
    <property type="match status" value="1"/>
</dbReference>
<evidence type="ECO:0000256" key="1">
    <source>
        <dbReference type="PROSITE-ProRule" id="PRU00047"/>
    </source>
</evidence>
<dbReference type="GO" id="GO:0003676">
    <property type="term" value="F:nucleic acid binding"/>
    <property type="evidence" value="ECO:0007669"/>
    <property type="project" value="InterPro"/>
</dbReference>
<dbReference type="SUPFAM" id="SSF57756">
    <property type="entry name" value="Retrovirus zinc finger-like domains"/>
    <property type="match status" value="1"/>
</dbReference>
<dbReference type="InterPro" id="IPR001878">
    <property type="entry name" value="Znf_CCHC"/>
</dbReference>
<evidence type="ECO:0000259" key="2">
    <source>
        <dbReference type="PROSITE" id="PS50158"/>
    </source>
</evidence>
<protein>
    <recommendedName>
        <fullName evidence="2">CCHC-type domain-containing protein</fullName>
    </recommendedName>
</protein>
<keyword evidence="1" id="KW-0862">Zinc</keyword>
<comment type="caution">
    <text evidence="3">The sequence shown here is derived from an EMBL/GenBank/DDBJ whole genome shotgun (WGS) entry which is preliminary data.</text>
</comment>
<dbReference type="InterPro" id="IPR036875">
    <property type="entry name" value="Znf_CCHC_sf"/>
</dbReference>
<dbReference type="Pfam" id="PF00098">
    <property type="entry name" value="zf-CCHC"/>
    <property type="match status" value="1"/>
</dbReference>
<keyword evidence="1" id="KW-0479">Metal-binding</keyword>
<dbReference type="EMBL" id="UYJE01009440">
    <property type="protein sequence ID" value="VDI73486.1"/>
    <property type="molecule type" value="Genomic_DNA"/>
</dbReference>
<accession>A0A8B6H2L4</accession>
<dbReference type="OrthoDB" id="5990201at2759"/>
<evidence type="ECO:0000313" key="4">
    <source>
        <dbReference type="Proteomes" id="UP000596742"/>
    </source>
</evidence>
<dbReference type="PROSITE" id="PS50158">
    <property type="entry name" value="ZF_CCHC"/>
    <property type="match status" value="1"/>
</dbReference>
<dbReference type="GO" id="GO:0008270">
    <property type="term" value="F:zinc ion binding"/>
    <property type="evidence" value="ECO:0007669"/>
    <property type="project" value="UniProtKB-KW"/>
</dbReference>
<keyword evidence="4" id="KW-1185">Reference proteome</keyword>
<proteinExistence type="predicted"/>
<dbReference type="Proteomes" id="UP000596742">
    <property type="component" value="Unassembled WGS sequence"/>
</dbReference>
<name>A0A8B6H2L4_MYTGA</name>
<sequence length="266" mass="29920">MGFVGAQSQTKTEILKVGTGFDAQKQFLANVQDVINSPIDLPTQISNYQNVLKYARSKVDYAYGLGLYMSPSDMVLQIGTIVGYNNKIIIATENQTLGLNDDLNNKNFDHVDFKPKEPVKPQEPIKPEKPKEPKIDPIKKIEHEDHEDNKQAIIFETPQSCLIQNLEPRQNAETKCVRSRGPTLTAELTNLAMQCNADLLRQSCISYLEESPNGRSSNTSQNVCYDGKKSDMCFYCNAEGHFAYQCPQKASRLQSGKQYKNSYVHS</sequence>
<reference evidence="3" key="1">
    <citation type="submission" date="2018-11" db="EMBL/GenBank/DDBJ databases">
        <authorList>
            <person name="Alioto T."/>
            <person name="Alioto T."/>
        </authorList>
    </citation>
    <scope>NUCLEOTIDE SEQUENCE</scope>
</reference>
<keyword evidence="1" id="KW-0863">Zinc-finger</keyword>
<feature type="domain" description="CCHC-type" evidence="2">
    <location>
        <begin position="233"/>
        <end position="248"/>
    </location>
</feature>
<gene>
    <name evidence="3" type="ORF">MGAL_10B065789</name>
</gene>
<dbReference type="AlphaFoldDB" id="A0A8B6H2L4"/>